<sequence>FQSSFQLLANVNMNKLILSILVLLLSALIKVDSLQCYVCDNCSEVKAGQLMTCGVDTTTQSPSTISPGTGTTPTGTTATSTETPPTSTASPTTESTTASTTTVPSSGRSADPELQGPRVKRGTIRVQERAIEYVCVTVTLEDTNTVHRGCAV</sequence>
<organism evidence="3">
    <name type="scientific">Pectinophora gossypiella</name>
    <name type="common">Cotton pink bollworm</name>
    <name type="synonym">Depressaria gossypiella</name>
    <dbReference type="NCBI Taxonomy" id="13191"/>
    <lineage>
        <taxon>Eukaryota</taxon>
        <taxon>Metazoa</taxon>
        <taxon>Ecdysozoa</taxon>
        <taxon>Arthropoda</taxon>
        <taxon>Hexapoda</taxon>
        <taxon>Insecta</taxon>
        <taxon>Pterygota</taxon>
        <taxon>Neoptera</taxon>
        <taxon>Endopterygota</taxon>
        <taxon>Lepidoptera</taxon>
        <taxon>Glossata</taxon>
        <taxon>Ditrysia</taxon>
        <taxon>Gelechioidea</taxon>
        <taxon>Gelechiidae</taxon>
        <taxon>Apatetrinae</taxon>
        <taxon>Pectinophora</taxon>
    </lineage>
</organism>
<keyword evidence="2" id="KW-0732">Signal</keyword>
<dbReference type="OrthoDB" id="7414155at2759"/>
<feature type="non-terminal residue" evidence="3">
    <location>
        <position position="1"/>
    </location>
</feature>
<feature type="chain" id="PRO_5009115560" evidence="2">
    <location>
        <begin position="34"/>
        <end position="152"/>
    </location>
</feature>
<reference evidence="3" key="1">
    <citation type="submission" date="2015-09" db="EMBL/GenBank/DDBJ databases">
        <title>De novo assembly of Pectinophora gossypiella (Pink Bollworm) gut transcriptome.</title>
        <authorList>
            <person name="Tassone E.E."/>
        </authorList>
    </citation>
    <scope>NUCLEOTIDE SEQUENCE</scope>
</reference>
<feature type="signal peptide" evidence="2">
    <location>
        <begin position="1"/>
        <end position="33"/>
    </location>
</feature>
<dbReference type="EMBL" id="GDQN01003356">
    <property type="protein sequence ID" value="JAT87698.1"/>
    <property type="molecule type" value="Transcribed_RNA"/>
</dbReference>
<evidence type="ECO:0000256" key="1">
    <source>
        <dbReference type="SAM" id="MobiDB-lite"/>
    </source>
</evidence>
<proteinExistence type="predicted"/>
<feature type="region of interest" description="Disordered" evidence="1">
    <location>
        <begin position="56"/>
        <end position="121"/>
    </location>
</feature>
<dbReference type="AlphaFoldDB" id="A0A1E1WL76"/>
<name>A0A1E1WL76_PECGO</name>
<feature type="non-terminal residue" evidence="3">
    <location>
        <position position="152"/>
    </location>
</feature>
<evidence type="ECO:0000313" key="3">
    <source>
        <dbReference type="EMBL" id="JAT87698.1"/>
    </source>
</evidence>
<gene>
    <name evidence="3" type="ORF">g.19910</name>
</gene>
<accession>A0A1E1WL76</accession>
<protein>
    <submittedName>
        <fullName evidence="3">Uncharacterized protein</fullName>
    </submittedName>
</protein>
<evidence type="ECO:0000256" key="2">
    <source>
        <dbReference type="SAM" id="SignalP"/>
    </source>
</evidence>
<feature type="compositionally biased region" description="Low complexity" evidence="1">
    <location>
        <begin position="57"/>
        <end position="106"/>
    </location>
</feature>